<evidence type="ECO:0008006" key="4">
    <source>
        <dbReference type="Google" id="ProtNLM"/>
    </source>
</evidence>
<proteinExistence type="predicted"/>
<dbReference type="SUPFAM" id="SSF51197">
    <property type="entry name" value="Clavaminate synthase-like"/>
    <property type="match status" value="1"/>
</dbReference>
<keyword evidence="3" id="KW-1185">Reference proteome</keyword>
<evidence type="ECO:0000313" key="3">
    <source>
        <dbReference type="Proteomes" id="UP001244341"/>
    </source>
</evidence>
<accession>A0ABY8TK29</accession>
<reference evidence="2 3" key="1">
    <citation type="submission" date="2023-05" db="EMBL/GenBank/DDBJ databases">
        <title>A 100% complete, gapless, phased diploid assembly of the Scenedesmus obliquus UTEX 3031 genome.</title>
        <authorList>
            <person name="Biondi T.C."/>
            <person name="Hanschen E.R."/>
            <person name="Kwon T."/>
            <person name="Eng W."/>
            <person name="Kruse C.P.S."/>
            <person name="Koehler S.I."/>
            <person name="Kunde Y."/>
            <person name="Gleasner C.D."/>
            <person name="You Mak K.T."/>
            <person name="Polle J."/>
            <person name="Hovde B.T."/>
            <person name="Starkenburg S.R."/>
        </authorList>
    </citation>
    <scope>NUCLEOTIDE SEQUENCE [LARGE SCALE GENOMIC DNA]</scope>
    <source>
        <strain evidence="2 3">DOE0152z</strain>
    </source>
</reference>
<feature type="region of interest" description="Disordered" evidence="1">
    <location>
        <begin position="373"/>
        <end position="392"/>
    </location>
</feature>
<evidence type="ECO:0000313" key="2">
    <source>
        <dbReference type="EMBL" id="WIA09472.1"/>
    </source>
</evidence>
<sequence length="480" mass="51282">MAAAPVLTFNVDEPPERPELHASRQKLKDLLKPSYWQALCPWLHCGDADWLGRQPALQLPQQRLVDLKQQVDAAGVAQVSSSELPWSVHPSALAAAVVSLIRHGWPPSLLLAYDEAWAVVQQASVLMAGSTGNRVNMDILAWYVDPSRGDAGFSPHRDRQPDNAPATFRPDGSAMYATLWLPLTDAVPENSCLYVIPRFADPGYFEGDPEDDDAPDPLTAALPDKAAYQHIRALPCTAGAACIFTHRTIHWGSRGRPGYPTPRISISWGCADDAYEPAYFARDCLPCPPLALRLALAGAQMIVYHERFPAPPKQLALYYQAFTAQAGQFDAAYREKVTAEFLDASKEATAAAAAAVPAAAGAAGAAAAQRGRGAAEAAAEEESSEEDEGDGIDWAQVAAAARETARKAKKAAAAKKKKKKRKGAGSSNDEGSGSGDEGLGFGNAGDDNDDDYGNVMELALDAVLDAQLAGQDFHDDFEDD</sequence>
<dbReference type="EMBL" id="CP126208">
    <property type="protein sequence ID" value="WIA09472.1"/>
    <property type="molecule type" value="Genomic_DNA"/>
</dbReference>
<protein>
    <recommendedName>
        <fullName evidence="4">Phytanoyl-CoA dioxygenase</fullName>
    </recommendedName>
</protein>
<organism evidence="2 3">
    <name type="scientific">Tetradesmus obliquus</name>
    <name type="common">Green alga</name>
    <name type="synonym">Acutodesmus obliquus</name>
    <dbReference type="NCBI Taxonomy" id="3088"/>
    <lineage>
        <taxon>Eukaryota</taxon>
        <taxon>Viridiplantae</taxon>
        <taxon>Chlorophyta</taxon>
        <taxon>core chlorophytes</taxon>
        <taxon>Chlorophyceae</taxon>
        <taxon>CS clade</taxon>
        <taxon>Sphaeropleales</taxon>
        <taxon>Scenedesmaceae</taxon>
        <taxon>Tetradesmus</taxon>
    </lineage>
</organism>
<dbReference type="Gene3D" id="2.60.120.620">
    <property type="entry name" value="q2cbj1_9rhob like domain"/>
    <property type="match status" value="1"/>
</dbReference>
<dbReference type="Proteomes" id="UP001244341">
    <property type="component" value="Chromosome 1b"/>
</dbReference>
<name>A0ABY8TK29_TETOB</name>
<feature type="compositionally biased region" description="Acidic residues" evidence="1">
    <location>
        <begin position="378"/>
        <end position="391"/>
    </location>
</feature>
<feature type="compositionally biased region" description="Basic residues" evidence="1">
    <location>
        <begin position="409"/>
        <end position="423"/>
    </location>
</feature>
<feature type="compositionally biased region" description="Gly residues" evidence="1">
    <location>
        <begin position="432"/>
        <end position="443"/>
    </location>
</feature>
<dbReference type="InterPro" id="IPR008775">
    <property type="entry name" value="Phytyl_CoA_dOase-like"/>
</dbReference>
<gene>
    <name evidence="2" type="ORF">OEZ85_008873</name>
</gene>
<evidence type="ECO:0000256" key="1">
    <source>
        <dbReference type="SAM" id="MobiDB-lite"/>
    </source>
</evidence>
<dbReference type="Pfam" id="PF05721">
    <property type="entry name" value="PhyH"/>
    <property type="match status" value="1"/>
</dbReference>
<feature type="region of interest" description="Disordered" evidence="1">
    <location>
        <begin position="409"/>
        <end position="453"/>
    </location>
</feature>